<keyword evidence="6" id="KW-1185">Reference proteome</keyword>
<comment type="caution">
    <text evidence="5">The sequence shown here is derived from an EMBL/GenBank/DDBJ whole genome shotgun (WGS) entry which is preliminary data.</text>
</comment>
<dbReference type="STRING" id="6689.A0A3R7QZE4"/>
<dbReference type="SMART" id="SM00248">
    <property type="entry name" value="ANK"/>
    <property type="match status" value="9"/>
</dbReference>
<dbReference type="OrthoDB" id="5402602at2759"/>
<dbReference type="GO" id="GO:0051059">
    <property type="term" value="F:NF-kappaB binding"/>
    <property type="evidence" value="ECO:0007669"/>
    <property type="project" value="TreeGrafter"/>
</dbReference>
<dbReference type="Proteomes" id="UP000283509">
    <property type="component" value="Unassembled WGS sequence"/>
</dbReference>
<dbReference type="InterPro" id="IPR051070">
    <property type="entry name" value="NF-kappa-B_inhibitor"/>
</dbReference>
<dbReference type="InterPro" id="IPR002110">
    <property type="entry name" value="Ankyrin_rpt"/>
</dbReference>
<reference evidence="5 6" key="1">
    <citation type="submission" date="2018-04" db="EMBL/GenBank/DDBJ databases">
        <authorList>
            <person name="Zhang X."/>
            <person name="Yuan J."/>
            <person name="Li F."/>
            <person name="Xiang J."/>
        </authorList>
    </citation>
    <scope>NUCLEOTIDE SEQUENCE [LARGE SCALE GENOMIC DNA]</scope>
    <source>
        <tissue evidence="5">Muscle</tissue>
    </source>
</reference>
<feature type="repeat" description="ANK" evidence="3">
    <location>
        <begin position="128"/>
        <end position="160"/>
    </location>
</feature>
<dbReference type="Pfam" id="PF12796">
    <property type="entry name" value="Ank_2"/>
    <property type="match status" value="2"/>
</dbReference>
<dbReference type="Gene3D" id="1.25.40.20">
    <property type="entry name" value="Ankyrin repeat-containing domain"/>
    <property type="match status" value="1"/>
</dbReference>
<evidence type="ECO:0000313" key="6">
    <source>
        <dbReference type="Proteomes" id="UP000283509"/>
    </source>
</evidence>
<dbReference type="PANTHER" id="PTHR46680:SF3">
    <property type="entry name" value="NF-KAPPA-B INHIBITOR CACTUS"/>
    <property type="match status" value="1"/>
</dbReference>
<reference evidence="5 6" key="2">
    <citation type="submission" date="2019-01" db="EMBL/GenBank/DDBJ databases">
        <title>The decoding of complex shrimp genome reveals the adaptation for benthos swimmer, frequently molting mechanism and breeding impact on genome.</title>
        <authorList>
            <person name="Sun Y."/>
            <person name="Gao Y."/>
            <person name="Yu Y."/>
        </authorList>
    </citation>
    <scope>NUCLEOTIDE SEQUENCE [LARGE SCALE GENOMIC DNA]</scope>
    <source>
        <tissue evidence="5">Muscle</tissue>
    </source>
</reference>
<dbReference type="EMBL" id="QCYY01000516">
    <property type="protein sequence ID" value="ROT84641.1"/>
    <property type="molecule type" value="Genomic_DNA"/>
</dbReference>
<keyword evidence="2 3" id="KW-0040">ANK repeat</keyword>
<dbReference type="PROSITE" id="PS50088">
    <property type="entry name" value="ANK_REPEAT"/>
    <property type="match status" value="4"/>
</dbReference>
<dbReference type="GO" id="GO:0005829">
    <property type="term" value="C:cytosol"/>
    <property type="evidence" value="ECO:0007669"/>
    <property type="project" value="TreeGrafter"/>
</dbReference>
<dbReference type="AlphaFoldDB" id="A0A3R7QZE4"/>
<evidence type="ECO:0000256" key="1">
    <source>
        <dbReference type="ARBA" id="ARBA00022737"/>
    </source>
</evidence>
<sequence length="697" mass="77456">MWPLPYTFPPPCRHPTMCGGEDDHLMLPLQEPFKPPPVRLDSSGARVYSVAKEELNKITEEVPPLFQAIQGHVDGLVELLDLLRQNPESVHLRHDQDTPLHAACHAHNLPALTELLVRGAQVEVLDGQGNTALHVAVREGWHEGVEELLRRGASPNTKSQPPPACKQYPVETPFHAAVRRGDNVSTTLILQYRPDFCLKDNEHCSVLHLAVQTHNITLLRRLLQEKSCSDTFAAVDVRGNTVLHTALSRKCSEDELHILEIIKDLVGLGLNLNVSNQMGETPLFLALRMRLTRVVKWLLSRGSDPRSINYQDQTVLHAACEAGSALSLKHLLSVYGLNNLLFAADKEGHEPFHMAVFSGSLECCEILLDNGDHLTIRDREGRSRFSYVIEYLPMASRLLTRVFDSRIRLVNEPADNPEFNVTLDYSVLMSRHDQECCIVPELAKSSLHALLLHPLVESFLYFKLWILNYLRFFNCNCVTTGAKFTTNKAIEQGDSTERWSRNFDSDYSHLTQLRTEVREPQGESEGEEEETFVKRETLQLVTAERNFKRSDFPLSSNSYQFAGESLTSFIDESSNNTTLRGRRSFGGTFPAQITQPVGAAAVGEGGRCGLGAIAGQEPPRSGVRGGEDERLAKDLCHNEKGDPRSQGWSGGRGTKSSAPLQASLVAERGSRKIFYHEGTEASSVAESGGEGARVQCS</sequence>
<evidence type="ECO:0000256" key="3">
    <source>
        <dbReference type="PROSITE-ProRule" id="PRU00023"/>
    </source>
</evidence>
<feature type="repeat" description="ANK" evidence="3">
    <location>
        <begin position="95"/>
        <end position="127"/>
    </location>
</feature>
<feature type="repeat" description="ANK" evidence="3">
    <location>
        <begin position="278"/>
        <end position="310"/>
    </location>
</feature>
<dbReference type="GO" id="GO:0071356">
    <property type="term" value="P:cellular response to tumor necrosis factor"/>
    <property type="evidence" value="ECO:0007669"/>
    <property type="project" value="TreeGrafter"/>
</dbReference>
<evidence type="ECO:0000256" key="2">
    <source>
        <dbReference type="ARBA" id="ARBA00023043"/>
    </source>
</evidence>
<evidence type="ECO:0000313" key="5">
    <source>
        <dbReference type="EMBL" id="ROT84641.1"/>
    </source>
</evidence>
<proteinExistence type="predicted"/>
<organism evidence="5 6">
    <name type="scientific">Penaeus vannamei</name>
    <name type="common">Whiteleg shrimp</name>
    <name type="synonym">Litopenaeus vannamei</name>
    <dbReference type="NCBI Taxonomy" id="6689"/>
    <lineage>
        <taxon>Eukaryota</taxon>
        <taxon>Metazoa</taxon>
        <taxon>Ecdysozoa</taxon>
        <taxon>Arthropoda</taxon>
        <taxon>Crustacea</taxon>
        <taxon>Multicrustacea</taxon>
        <taxon>Malacostraca</taxon>
        <taxon>Eumalacostraca</taxon>
        <taxon>Eucarida</taxon>
        <taxon>Decapoda</taxon>
        <taxon>Dendrobranchiata</taxon>
        <taxon>Penaeoidea</taxon>
        <taxon>Penaeidae</taxon>
        <taxon>Penaeus</taxon>
    </lineage>
</organism>
<dbReference type="InterPro" id="IPR036770">
    <property type="entry name" value="Ankyrin_rpt-contain_sf"/>
</dbReference>
<dbReference type="SUPFAM" id="SSF48403">
    <property type="entry name" value="Ankyrin repeat"/>
    <property type="match status" value="1"/>
</dbReference>
<protein>
    <submittedName>
        <fullName evidence="5">Uncharacterized protein</fullName>
    </submittedName>
</protein>
<feature type="region of interest" description="Disordered" evidence="4">
    <location>
        <begin position="678"/>
        <end position="697"/>
    </location>
</feature>
<feature type="repeat" description="ANK" evidence="3">
    <location>
        <begin position="347"/>
        <end position="379"/>
    </location>
</feature>
<dbReference type="PANTHER" id="PTHR46680">
    <property type="entry name" value="NF-KAPPA-B INHIBITOR ALPHA"/>
    <property type="match status" value="1"/>
</dbReference>
<evidence type="ECO:0000256" key="4">
    <source>
        <dbReference type="SAM" id="MobiDB-lite"/>
    </source>
</evidence>
<name>A0A3R7QZE4_PENVA</name>
<gene>
    <name evidence="5" type="ORF">C7M84_022153</name>
</gene>
<accession>A0A3R7QZE4</accession>
<feature type="region of interest" description="Disordered" evidence="4">
    <location>
        <begin position="635"/>
        <end position="662"/>
    </location>
</feature>
<dbReference type="PROSITE" id="PS50297">
    <property type="entry name" value="ANK_REP_REGION"/>
    <property type="match status" value="4"/>
</dbReference>
<keyword evidence="1" id="KW-0677">Repeat</keyword>